<keyword evidence="8 17" id="KW-0479">Metal-binding</keyword>
<dbReference type="EMBL" id="FUWG01000002">
    <property type="protein sequence ID" value="SJZ29688.1"/>
    <property type="molecule type" value="Genomic_DNA"/>
</dbReference>
<accession>A0A1T4JHS7</accession>
<comment type="similarity">
    <text evidence="3 17">Belongs to the QueH family.</text>
</comment>
<evidence type="ECO:0000256" key="11">
    <source>
        <dbReference type="ARBA" id="ARBA00023004"/>
    </source>
</evidence>
<evidence type="ECO:0000313" key="19">
    <source>
        <dbReference type="Proteomes" id="UP000190423"/>
    </source>
</evidence>
<organism evidence="18 19">
    <name type="scientific">Treponema porcinum</name>
    <dbReference type="NCBI Taxonomy" id="261392"/>
    <lineage>
        <taxon>Bacteria</taxon>
        <taxon>Pseudomonadati</taxon>
        <taxon>Spirochaetota</taxon>
        <taxon>Spirochaetia</taxon>
        <taxon>Spirochaetales</taxon>
        <taxon>Treponemataceae</taxon>
        <taxon>Treponema</taxon>
    </lineage>
</organism>
<evidence type="ECO:0000313" key="18">
    <source>
        <dbReference type="EMBL" id="SJZ29688.1"/>
    </source>
</evidence>
<evidence type="ECO:0000256" key="3">
    <source>
        <dbReference type="ARBA" id="ARBA00008207"/>
    </source>
</evidence>
<name>A0A1T4JHS7_TREPO</name>
<evidence type="ECO:0000256" key="14">
    <source>
        <dbReference type="ARBA" id="ARBA00023284"/>
    </source>
</evidence>
<dbReference type="AlphaFoldDB" id="A0A1T4JHS7"/>
<keyword evidence="19" id="KW-1185">Reference proteome</keyword>
<evidence type="ECO:0000256" key="9">
    <source>
        <dbReference type="ARBA" id="ARBA00022785"/>
    </source>
</evidence>
<comment type="function">
    <text evidence="1 17">Catalyzes the conversion of epoxyqueuosine (oQ) to queuosine (Q), which is a hypermodified base found in the wobble positions of tRNA(Asp), tRNA(Asn), tRNA(His) and tRNA(Tyr).</text>
</comment>
<dbReference type="OrthoDB" id="9801033at2"/>
<dbReference type="EC" id="1.17.99.6" evidence="4 17"/>
<dbReference type="Pfam" id="PF02677">
    <property type="entry name" value="QueH"/>
    <property type="match status" value="1"/>
</dbReference>
<proteinExistence type="inferred from homology"/>
<reference evidence="18 19" key="1">
    <citation type="submission" date="2017-02" db="EMBL/GenBank/DDBJ databases">
        <authorList>
            <person name="Peterson S.W."/>
        </authorList>
    </citation>
    <scope>NUCLEOTIDE SEQUENCE [LARGE SCALE GENOMIC DNA]</scope>
    <source>
        <strain evidence="18 19">ATCC BAA-908</strain>
    </source>
</reference>
<feature type="binding site" evidence="17">
    <location>
        <position position="31"/>
    </location>
    <ligand>
        <name>[4Fe-4S] cluster</name>
        <dbReference type="ChEBI" id="CHEBI:49883"/>
    </ligand>
</feature>
<keyword evidence="14 17" id="KW-0676">Redox-active center</keyword>
<dbReference type="Proteomes" id="UP000190423">
    <property type="component" value="Unassembled WGS sequence"/>
</dbReference>
<dbReference type="PANTHER" id="PTHR36701">
    <property type="entry name" value="EPOXYQUEUOSINE REDUCTASE QUEH"/>
    <property type="match status" value="1"/>
</dbReference>
<feature type="binding site" evidence="17">
    <location>
        <position position="32"/>
    </location>
    <ligand>
        <name>[4Fe-4S] cluster</name>
        <dbReference type="ChEBI" id="CHEBI:49883"/>
    </ligand>
</feature>
<dbReference type="HAMAP" id="MF_02089">
    <property type="entry name" value="QueH"/>
    <property type="match status" value="1"/>
</dbReference>
<dbReference type="RefSeq" id="WP_078932108.1">
    <property type="nucleotide sequence ID" value="NZ_FUWG01000002.1"/>
</dbReference>
<evidence type="ECO:0000256" key="4">
    <source>
        <dbReference type="ARBA" id="ARBA00012622"/>
    </source>
</evidence>
<evidence type="ECO:0000256" key="6">
    <source>
        <dbReference type="ARBA" id="ARBA00022485"/>
    </source>
</evidence>
<keyword evidence="7 17" id="KW-0819">tRNA processing</keyword>
<comment type="catalytic activity">
    <reaction evidence="16 17">
        <text>epoxyqueuosine(34) in tRNA + AH2 = queuosine(34) in tRNA + A + H2O</text>
        <dbReference type="Rhea" id="RHEA:32159"/>
        <dbReference type="Rhea" id="RHEA-COMP:18571"/>
        <dbReference type="Rhea" id="RHEA-COMP:18582"/>
        <dbReference type="ChEBI" id="CHEBI:13193"/>
        <dbReference type="ChEBI" id="CHEBI:15377"/>
        <dbReference type="ChEBI" id="CHEBI:17499"/>
        <dbReference type="ChEBI" id="CHEBI:194431"/>
        <dbReference type="ChEBI" id="CHEBI:194443"/>
        <dbReference type="EC" id="1.17.99.6"/>
    </reaction>
</comment>
<dbReference type="PANTHER" id="PTHR36701:SF1">
    <property type="entry name" value="EPOXYQUEUOSINE REDUCTASE QUEH"/>
    <property type="match status" value="1"/>
</dbReference>
<feature type="binding site" evidence="17">
    <location>
        <position position="120"/>
    </location>
    <ligand>
        <name>[4Fe-4S] cluster</name>
        <dbReference type="ChEBI" id="CHEBI:49883"/>
    </ligand>
</feature>
<dbReference type="GO" id="GO:0052693">
    <property type="term" value="F:epoxyqueuosine reductase activity"/>
    <property type="evidence" value="ECO:0007669"/>
    <property type="project" value="UniProtKB-UniRule"/>
</dbReference>
<evidence type="ECO:0000256" key="13">
    <source>
        <dbReference type="ARBA" id="ARBA00023157"/>
    </source>
</evidence>
<dbReference type="GO" id="GO:0008616">
    <property type="term" value="P:tRNA queuosine(34) biosynthetic process"/>
    <property type="evidence" value="ECO:0007669"/>
    <property type="project" value="UniProtKB-UniRule"/>
</dbReference>
<keyword evidence="13 17" id="KW-1015">Disulfide bond</keyword>
<dbReference type="GO" id="GO:0051539">
    <property type="term" value="F:4 iron, 4 sulfur cluster binding"/>
    <property type="evidence" value="ECO:0007669"/>
    <property type="project" value="UniProtKB-UniRule"/>
</dbReference>
<keyword evidence="11 17" id="KW-0408">Iron</keyword>
<dbReference type="InterPro" id="IPR003828">
    <property type="entry name" value="QueH"/>
</dbReference>
<keyword evidence="6 17" id="KW-0004">4Fe-4S</keyword>
<evidence type="ECO:0000256" key="10">
    <source>
        <dbReference type="ARBA" id="ARBA00023002"/>
    </source>
</evidence>
<evidence type="ECO:0000256" key="15">
    <source>
        <dbReference type="ARBA" id="ARBA00031446"/>
    </source>
</evidence>
<evidence type="ECO:0000256" key="2">
    <source>
        <dbReference type="ARBA" id="ARBA00004691"/>
    </source>
</evidence>
<dbReference type="GO" id="GO:0046872">
    <property type="term" value="F:metal ion binding"/>
    <property type="evidence" value="ECO:0007669"/>
    <property type="project" value="UniProtKB-KW"/>
</dbReference>
<evidence type="ECO:0000256" key="16">
    <source>
        <dbReference type="ARBA" id="ARBA00047415"/>
    </source>
</evidence>
<keyword evidence="10 17" id="KW-0560">Oxidoreductase</keyword>
<evidence type="ECO:0000256" key="5">
    <source>
        <dbReference type="ARBA" id="ARBA00016895"/>
    </source>
</evidence>
<protein>
    <recommendedName>
        <fullName evidence="5 17">Epoxyqueuosine reductase QueH</fullName>
        <ecNumber evidence="4 17">1.17.99.6</ecNumber>
    </recommendedName>
    <alternativeName>
        <fullName evidence="15 17">Queuosine biosynthesis protein QueH</fullName>
    </alternativeName>
</protein>
<gene>
    <name evidence="17" type="primary">queH</name>
    <name evidence="18" type="ORF">SAMN02745149_00192</name>
</gene>
<keyword evidence="9 17" id="KW-0671">Queuosine biosynthesis</keyword>
<sequence length="209" mass="24731">MEKINYQKQLEKILEQIKTAHKKPKLLLHACCAPCSSYVIEYLSAYFDITILYYNPNIYPQEEYERRLLELQNFLLEFPPAVQNSVHLVVQEYNPQDFYAAIRINESPEMAQEKEKGERCRRCYAFRLRRAYEYAYLNNFEWFTTTLSISPFKDAEKINTLGKQIEENPGPIFLSSDFKKLGGFKRSLELSAEYGLYRQQYCGCVYSKN</sequence>
<keyword evidence="12 17" id="KW-0411">Iron-sulfur</keyword>
<dbReference type="UniPathway" id="UPA00392"/>
<comment type="pathway">
    <text evidence="2 17">tRNA modification; tRNA-queuosine biosynthesis.</text>
</comment>
<evidence type="ECO:0000256" key="1">
    <source>
        <dbReference type="ARBA" id="ARBA00002268"/>
    </source>
</evidence>
<evidence type="ECO:0000256" key="17">
    <source>
        <dbReference type="HAMAP-Rule" id="MF_02089"/>
    </source>
</evidence>
<dbReference type="STRING" id="261392.SAMN02745149_00192"/>
<feature type="binding site" evidence="17">
    <location>
        <position position="123"/>
    </location>
    <ligand>
        <name>[4Fe-4S] cluster</name>
        <dbReference type="ChEBI" id="CHEBI:49883"/>
    </ligand>
</feature>
<evidence type="ECO:0000256" key="7">
    <source>
        <dbReference type="ARBA" id="ARBA00022694"/>
    </source>
</evidence>
<evidence type="ECO:0000256" key="8">
    <source>
        <dbReference type="ARBA" id="ARBA00022723"/>
    </source>
</evidence>
<dbReference type="GeneID" id="78315514"/>
<feature type="disulfide bond" description="Redox-active" evidence="17">
    <location>
        <begin position="202"/>
        <end position="204"/>
    </location>
</feature>
<evidence type="ECO:0000256" key="12">
    <source>
        <dbReference type="ARBA" id="ARBA00023014"/>
    </source>
</evidence>